<dbReference type="AlphaFoldDB" id="A0A6M4G7Z2"/>
<dbReference type="EMBL" id="CP053021">
    <property type="protein sequence ID" value="QJR02383.1"/>
    <property type="molecule type" value="Genomic_DNA"/>
</dbReference>
<dbReference type="Pfam" id="PF22622">
    <property type="entry name" value="MFE-2_hydrat-2_N"/>
    <property type="match status" value="1"/>
</dbReference>
<dbReference type="GO" id="GO:0044594">
    <property type="term" value="F:17-beta-hydroxysteroid dehydrogenase (NAD+) activity"/>
    <property type="evidence" value="ECO:0007669"/>
    <property type="project" value="TreeGrafter"/>
</dbReference>
<dbReference type="Pfam" id="PF01575">
    <property type="entry name" value="MaoC_dehydratas"/>
    <property type="match status" value="1"/>
</dbReference>
<dbReference type="CDD" id="cd03448">
    <property type="entry name" value="HDE_HSD"/>
    <property type="match status" value="1"/>
</dbReference>
<dbReference type="GO" id="GO:0004300">
    <property type="term" value="F:enoyl-CoA hydratase activity"/>
    <property type="evidence" value="ECO:0007669"/>
    <property type="project" value="TreeGrafter"/>
</dbReference>
<protein>
    <submittedName>
        <fullName evidence="3">3-alpha,7-alpha, 12-alpha-trihydroxy-5-beta-cholest-24-enoyl-CoA hydratase</fullName>
    </submittedName>
</protein>
<dbReference type="Proteomes" id="UP000502611">
    <property type="component" value="Chromosome"/>
</dbReference>
<proteinExistence type="predicted"/>
<dbReference type="Gene3D" id="3.10.129.10">
    <property type="entry name" value="Hotdog Thioesterase"/>
    <property type="match status" value="1"/>
</dbReference>
<evidence type="ECO:0000313" key="4">
    <source>
        <dbReference type="Proteomes" id="UP000502611"/>
    </source>
</evidence>
<dbReference type="PANTHER" id="PTHR13078:SF56">
    <property type="entry name" value="PEROXISOMAL MULTIFUNCTIONAL ENZYME TYPE 2"/>
    <property type="match status" value="1"/>
</dbReference>
<dbReference type="InterPro" id="IPR054357">
    <property type="entry name" value="MFE-2_N"/>
</dbReference>
<reference evidence="3 4" key="1">
    <citation type="submission" date="2020-04" db="EMBL/GenBank/DDBJ databases">
        <title>The Whole Genome Analysis of High salt-tolerant Sphingobium yanoikuyae YC-XJ2 with Aryl organophosphorus flame retardants (aryl-OPFRs)-degrading capacity and characteristics of Related phosphotriesterase.</title>
        <authorList>
            <person name="Li X."/>
        </authorList>
    </citation>
    <scope>NUCLEOTIDE SEQUENCE [LARGE SCALE GENOMIC DNA]</scope>
    <source>
        <strain evidence="3 4">YC-XJ2</strain>
    </source>
</reference>
<name>A0A6M4G7Z2_SPHYA</name>
<gene>
    <name evidence="3" type="ORF">HH800_09425</name>
</gene>
<dbReference type="SUPFAM" id="SSF54637">
    <property type="entry name" value="Thioesterase/thiol ester dehydrase-isomerase"/>
    <property type="match status" value="2"/>
</dbReference>
<sequence length="278" mass="30662">MAFDPQVLLNLPPIETRQKINPFKVMLYALGVGAEELPFVYEEGLEALPTMAVTMAYPGFIWRDPAYHVTWQKILHAETSAQLHLPLPVEGELIGYTTFGPILDKGPEKGAIVYQTREIYADDGRHIATVRNTNFLRGDGGFGGSSGGQPLPHAIPDRAPDLMIALPTADNQALLYRLSGDMNPLHADPKVALSAGFERPILHGLATYGIVGRALLRGLADNRPYRIKRMDARFSAPVFPGETIETAIWREGEGKAAFTARVVERDRLVLNNGYVEFQ</sequence>
<dbReference type="GO" id="GO:0006635">
    <property type="term" value="P:fatty acid beta-oxidation"/>
    <property type="evidence" value="ECO:0007669"/>
    <property type="project" value="TreeGrafter"/>
</dbReference>
<dbReference type="RefSeq" id="WP_169860873.1">
    <property type="nucleotide sequence ID" value="NZ_CP053021.1"/>
</dbReference>
<evidence type="ECO:0000259" key="2">
    <source>
        <dbReference type="Pfam" id="PF22622"/>
    </source>
</evidence>
<evidence type="ECO:0000313" key="3">
    <source>
        <dbReference type="EMBL" id="QJR02383.1"/>
    </source>
</evidence>
<evidence type="ECO:0000259" key="1">
    <source>
        <dbReference type="Pfam" id="PF01575"/>
    </source>
</evidence>
<organism evidence="3 4">
    <name type="scientific">Sphingobium yanoikuyae</name>
    <name type="common">Sphingomonas yanoikuyae</name>
    <dbReference type="NCBI Taxonomy" id="13690"/>
    <lineage>
        <taxon>Bacteria</taxon>
        <taxon>Pseudomonadati</taxon>
        <taxon>Pseudomonadota</taxon>
        <taxon>Alphaproteobacteria</taxon>
        <taxon>Sphingomonadales</taxon>
        <taxon>Sphingomonadaceae</taxon>
        <taxon>Sphingobium</taxon>
    </lineage>
</organism>
<feature type="domain" description="MaoC-like" evidence="1">
    <location>
        <begin position="156"/>
        <end position="266"/>
    </location>
</feature>
<dbReference type="InterPro" id="IPR029069">
    <property type="entry name" value="HotDog_dom_sf"/>
</dbReference>
<dbReference type="GO" id="GO:0003857">
    <property type="term" value="F:(3S)-3-hydroxyacyl-CoA dehydrogenase (NAD+) activity"/>
    <property type="evidence" value="ECO:0007669"/>
    <property type="project" value="TreeGrafter"/>
</dbReference>
<accession>A0A6M4G7Z2</accession>
<dbReference type="InterPro" id="IPR002539">
    <property type="entry name" value="MaoC-like_dom"/>
</dbReference>
<feature type="domain" description="Peroxisomal multifunctional enzyme type 2-like N-terminal" evidence="2">
    <location>
        <begin position="24"/>
        <end position="138"/>
    </location>
</feature>
<dbReference type="PANTHER" id="PTHR13078">
    <property type="entry name" value="PEROXISOMAL MULTIFUNCTIONAL ENZYME TYPE 2-RELATED"/>
    <property type="match status" value="1"/>
</dbReference>